<sequence>MHKNINTKLRFISYHCGESKLKNRLGVVIKQSSISAFFTYLGAGIGFVNTIVLFPLFLSTEQIGLLRVIPSTAFLITSFAQLGIGQALLKFAPELKKKPEGLAQLITFCVIIVLLGFLIASGLLYVFETPIKAYFSTNSELLSDYFLVVTVLILILSLHNLFETYGRLFLKTIAQNIIKEIVLRLMLSISVALYYLQLITFHQLVYSLILMYGLMLLMLIGYIFGMGELKFSTKLDLINKPLLKRIGMYSMFVMIGTGSTNIVLNIDQVMISSALGLSANGIYSTVFYFAVMIELSRRVIAQITTPLVSDSLENEDWPAIEKIYKQTSINQMVVGGLFFIGLICNLDNIFALMANGDEFRAGRYVVYFIGLSKVMEMAFANSSAIISMSSYYKFNVITIAILAILMIGLNLILIPAYGISGAAFASFAALFIFSLMKMIFIKIKFGFSPFTWKNGSLLLIGCVVLILGLNVPTLDNSLLDLIIRSSAIGLVYCTAIYLFKISAEINGGLQHLLKKRKG</sequence>
<comment type="subcellular location">
    <subcellularLocation>
        <location evidence="1">Cell membrane</location>
        <topology evidence="1">Multi-pass membrane protein</topology>
    </subcellularLocation>
</comment>
<feature type="transmembrane region" description="Helical" evidence="6">
    <location>
        <begin position="145"/>
        <end position="162"/>
    </location>
</feature>
<dbReference type="PANTHER" id="PTHR30250:SF11">
    <property type="entry name" value="O-ANTIGEN TRANSPORTER-RELATED"/>
    <property type="match status" value="1"/>
</dbReference>
<keyword evidence="4 6" id="KW-1133">Transmembrane helix</keyword>
<protein>
    <submittedName>
        <fullName evidence="7">Oligosaccharide flippase family protein</fullName>
    </submittedName>
</protein>
<dbReference type="InterPro" id="IPR050833">
    <property type="entry name" value="Poly_Biosynth_Transport"/>
</dbReference>
<dbReference type="RefSeq" id="WP_263050845.1">
    <property type="nucleotide sequence ID" value="NZ_CP106735.1"/>
</dbReference>
<evidence type="ECO:0000256" key="6">
    <source>
        <dbReference type="SAM" id="Phobius"/>
    </source>
</evidence>
<keyword evidence="5 6" id="KW-0472">Membrane</keyword>
<feature type="transmembrane region" description="Helical" evidence="6">
    <location>
        <begin position="64"/>
        <end position="89"/>
    </location>
</feature>
<proteinExistence type="predicted"/>
<keyword evidence="8" id="KW-1185">Reference proteome</keyword>
<feature type="transmembrane region" description="Helical" evidence="6">
    <location>
        <begin position="246"/>
        <end position="264"/>
    </location>
</feature>
<feature type="transmembrane region" description="Helical" evidence="6">
    <location>
        <begin position="270"/>
        <end position="291"/>
    </location>
</feature>
<dbReference type="Proteomes" id="UP001062165">
    <property type="component" value="Chromosome"/>
</dbReference>
<evidence type="ECO:0000256" key="4">
    <source>
        <dbReference type="ARBA" id="ARBA00022989"/>
    </source>
</evidence>
<dbReference type="PANTHER" id="PTHR30250">
    <property type="entry name" value="PST FAMILY PREDICTED COLANIC ACID TRANSPORTER"/>
    <property type="match status" value="1"/>
</dbReference>
<feature type="transmembrane region" description="Helical" evidence="6">
    <location>
        <begin position="481"/>
        <end position="499"/>
    </location>
</feature>
<evidence type="ECO:0000256" key="3">
    <source>
        <dbReference type="ARBA" id="ARBA00022692"/>
    </source>
</evidence>
<feature type="transmembrane region" description="Helical" evidence="6">
    <location>
        <begin position="452"/>
        <end position="469"/>
    </location>
</feature>
<evidence type="ECO:0000256" key="1">
    <source>
        <dbReference type="ARBA" id="ARBA00004651"/>
    </source>
</evidence>
<feature type="transmembrane region" description="Helical" evidence="6">
    <location>
        <begin position="394"/>
        <end position="413"/>
    </location>
</feature>
<keyword evidence="2" id="KW-1003">Cell membrane</keyword>
<feature type="transmembrane region" description="Helical" evidence="6">
    <location>
        <begin position="182"/>
        <end position="199"/>
    </location>
</feature>
<feature type="transmembrane region" description="Helical" evidence="6">
    <location>
        <begin position="37"/>
        <end position="58"/>
    </location>
</feature>
<dbReference type="Pfam" id="PF01943">
    <property type="entry name" value="Polysacc_synt"/>
    <property type="match status" value="1"/>
</dbReference>
<feature type="transmembrane region" description="Helical" evidence="6">
    <location>
        <begin position="332"/>
        <end position="352"/>
    </location>
</feature>
<evidence type="ECO:0000313" key="7">
    <source>
        <dbReference type="EMBL" id="UXX79102.1"/>
    </source>
</evidence>
<evidence type="ECO:0000313" key="8">
    <source>
        <dbReference type="Proteomes" id="UP001062165"/>
    </source>
</evidence>
<accession>A0ABY6CYX2</accession>
<evidence type="ECO:0000256" key="5">
    <source>
        <dbReference type="ARBA" id="ARBA00023136"/>
    </source>
</evidence>
<feature type="transmembrane region" description="Helical" evidence="6">
    <location>
        <begin position="205"/>
        <end position="225"/>
    </location>
</feature>
<name>A0ABY6CYX2_9BACT</name>
<dbReference type="EMBL" id="CP106735">
    <property type="protein sequence ID" value="UXX79102.1"/>
    <property type="molecule type" value="Genomic_DNA"/>
</dbReference>
<gene>
    <name evidence="7" type="ORF">N7E81_17250</name>
</gene>
<keyword evidence="3 6" id="KW-0812">Transmembrane</keyword>
<organism evidence="7 8">
    <name type="scientific">Reichenbachiella carrageenanivorans</name>
    <dbReference type="NCBI Taxonomy" id="2979869"/>
    <lineage>
        <taxon>Bacteria</taxon>
        <taxon>Pseudomonadati</taxon>
        <taxon>Bacteroidota</taxon>
        <taxon>Cytophagia</taxon>
        <taxon>Cytophagales</taxon>
        <taxon>Reichenbachiellaceae</taxon>
        <taxon>Reichenbachiella</taxon>
    </lineage>
</organism>
<feature type="transmembrane region" description="Helical" evidence="6">
    <location>
        <begin position="101"/>
        <end position="125"/>
    </location>
</feature>
<feature type="transmembrane region" description="Helical" evidence="6">
    <location>
        <begin position="364"/>
        <end position="382"/>
    </location>
</feature>
<feature type="transmembrane region" description="Helical" evidence="6">
    <location>
        <begin position="419"/>
        <end position="440"/>
    </location>
</feature>
<evidence type="ECO:0000256" key="2">
    <source>
        <dbReference type="ARBA" id="ARBA00022475"/>
    </source>
</evidence>
<reference evidence="7" key="1">
    <citation type="submission" date="2022-10" db="EMBL/GenBank/DDBJ databases">
        <title>Comparative genomics and taxonomic characterization of three novel marine species of genus Reichenbachiella exhibiting antioxidant and polysaccharide degradation activities.</title>
        <authorList>
            <person name="Muhammad N."/>
            <person name="Lee Y.-J."/>
            <person name="Ko J."/>
            <person name="Kim S.-G."/>
        </authorList>
    </citation>
    <scope>NUCLEOTIDE SEQUENCE</scope>
    <source>
        <strain evidence="7">Wsw4-B4</strain>
    </source>
</reference>
<dbReference type="InterPro" id="IPR002797">
    <property type="entry name" value="Polysacc_synth"/>
</dbReference>